<name>A0A086ZRE3_9BIFI</name>
<dbReference type="EMBL" id="JGYQ01000003">
    <property type="protein sequence ID" value="KFI49093.1"/>
    <property type="molecule type" value="Genomic_DNA"/>
</dbReference>
<proteinExistence type="predicted"/>
<keyword evidence="2" id="KW-1185">Reference proteome</keyword>
<organism evidence="1 2">
    <name type="scientific">Bifidobacterium boum</name>
    <dbReference type="NCBI Taxonomy" id="78343"/>
    <lineage>
        <taxon>Bacteria</taxon>
        <taxon>Bacillati</taxon>
        <taxon>Actinomycetota</taxon>
        <taxon>Actinomycetes</taxon>
        <taxon>Bifidobacteriales</taxon>
        <taxon>Bifidobacteriaceae</taxon>
        <taxon>Bifidobacterium</taxon>
    </lineage>
</organism>
<dbReference type="Proteomes" id="UP000029093">
    <property type="component" value="Unassembled WGS sequence"/>
</dbReference>
<accession>A0A086ZRE3</accession>
<protein>
    <submittedName>
        <fullName evidence="1">Uncharacterized protein</fullName>
    </submittedName>
</protein>
<evidence type="ECO:0000313" key="2">
    <source>
        <dbReference type="Proteomes" id="UP000029093"/>
    </source>
</evidence>
<evidence type="ECO:0000313" key="1">
    <source>
        <dbReference type="EMBL" id="KFI49093.1"/>
    </source>
</evidence>
<gene>
    <name evidence="1" type="ORF">BBOU_0193</name>
</gene>
<comment type="caution">
    <text evidence="1">The sequence shown here is derived from an EMBL/GenBank/DDBJ whole genome shotgun (WGS) entry which is preliminary data.</text>
</comment>
<reference evidence="1 2" key="1">
    <citation type="submission" date="2014-03" db="EMBL/GenBank/DDBJ databases">
        <title>Genomics of Bifidobacteria.</title>
        <authorList>
            <person name="Ventura M."/>
            <person name="Milani C."/>
            <person name="Lugli G.A."/>
        </authorList>
    </citation>
    <scope>NUCLEOTIDE SEQUENCE [LARGE SCALE GENOMIC DNA]</scope>
    <source>
        <strain evidence="1 2">LMG 10736</strain>
    </source>
</reference>
<dbReference type="AlphaFoldDB" id="A0A086ZRE3"/>
<sequence length="121" mass="13432">MLERVISLPDRQPRIRPLPSTITLSDISRISSISSLIRTTAHPLSRTASNARLVSAVVPTSSPRVGYDAMMHFSANAMANDNMTRWILPPDNCERMRFDGGIRSPTSAACFWMRFPAPETS</sequence>